<comment type="caution">
    <text evidence="3">The sequence shown here is derived from an EMBL/GenBank/DDBJ whole genome shotgun (WGS) entry which is preliminary data.</text>
</comment>
<dbReference type="InterPro" id="IPR011051">
    <property type="entry name" value="RmlC_Cupin_sf"/>
</dbReference>
<dbReference type="InterPro" id="IPR014710">
    <property type="entry name" value="RmlC-like_jellyroll"/>
</dbReference>
<feature type="domain" description="Cupin type-2" evidence="2">
    <location>
        <begin position="94"/>
        <end position="160"/>
    </location>
</feature>
<evidence type="ECO:0000313" key="3">
    <source>
        <dbReference type="EMBL" id="KAL1900676.1"/>
    </source>
</evidence>
<dbReference type="InterPro" id="IPR013096">
    <property type="entry name" value="Cupin_2"/>
</dbReference>
<keyword evidence="4" id="KW-1185">Reference proteome</keyword>
<dbReference type="PANTHER" id="PTHR36156">
    <property type="entry name" value="SLR2101 PROTEIN"/>
    <property type="match status" value="1"/>
</dbReference>
<dbReference type="CDD" id="cd02231">
    <property type="entry name" value="cupin_BLL6423-like"/>
    <property type="match status" value="1"/>
</dbReference>
<evidence type="ECO:0000259" key="2">
    <source>
        <dbReference type="Pfam" id="PF07883"/>
    </source>
</evidence>
<name>A0ABR3ZJ70_9PEZI</name>
<dbReference type="Gene3D" id="2.60.120.10">
    <property type="entry name" value="Jelly Rolls"/>
    <property type="match status" value="1"/>
</dbReference>
<feature type="region of interest" description="Disordered" evidence="1">
    <location>
        <begin position="21"/>
        <end position="44"/>
    </location>
</feature>
<dbReference type="Proteomes" id="UP001583186">
    <property type="component" value="Unassembled WGS sequence"/>
</dbReference>
<dbReference type="Gene3D" id="2.20.70.150">
    <property type="match status" value="1"/>
</dbReference>
<gene>
    <name evidence="3" type="ORF">Sste5346_002401</name>
</gene>
<sequence length="182" mass="19404">MAGLPPLRRIVTGHDGTGTAIFDSDTALSPIDPRQSVKDADLTDEERRLKPGGGFITLWRTDEAPAVAQGPWTDHHGNQTLSLSSDIGATVRAVDMPPSMSSPMHRTISLDIGVVLAGEVVLELDNGSEVTVGVGETVVQRGTIHAWHNRGTTMARVLFVLLPAQPVVIDGKPLEKTKFGVN</sequence>
<evidence type="ECO:0000313" key="4">
    <source>
        <dbReference type="Proteomes" id="UP001583186"/>
    </source>
</evidence>
<dbReference type="InterPro" id="IPR047142">
    <property type="entry name" value="OryJ/VirC-like"/>
</dbReference>
<dbReference type="SUPFAM" id="SSF51182">
    <property type="entry name" value="RmlC-like cupins"/>
    <property type="match status" value="1"/>
</dbReference>
<organism evidence="3 4">
    <name type="scientific">Sporothrix stenoceras</name>
    <dbReference type="NCBI Taxonomy" id="5173"/>
    <lineage>
        <taxon>Eukaryota</taxon>
        <taxon>Fungi</taxon>
        <taxon>Dikarya</taxon>
        <taxon>Ascomycota</taxon>
        <taxon>Pezizomycotina</taxon>
        <taxon>Sordariomycetes</taxon>
        <taxon>Sordariomycetidae</taxon>
        <taxon>Ophiostomatales</taxon>
        <taxon>Ophiostomataceae</taxon>
        <taxon>Sporothrix</taxon>
    </lineage>
</organism>
<dbReference type="Pfam" id="PF07883">
    <property type="entry name" value="Cupin_2"/>
    <property type="match status" value="1"/>
</dbReference>
<protein>
    <recommendedName>
        <fullName evidence="2">Cupin type-2 domain-containing protein</fullName>
    </recommendedName>
</protein>
<proteinExistence type="predicted"/>
<feature type="compositionally biased region" description="Basic and acidic residues" evidence="1">
    <location>
        <begin position="35"/>
        <end position="44"/>
    </location>
</feature>
<dbReference type="EMBL" id="JAWCUI010000009">
    <property type="protein sequence ID" value="KAL1900676.1"/>
    <property type="molecule type" value="Genomic_DNA"/>
</dbReference>
<accession>A0ABR3ZJ70</accession>
<dbReference type="PANTHER" id="PTHR36156:SF2">
    <property type="entry name" value="CUPIN TYPE-2 DOMAIN-CONTAINING PROTEIN"/>
    <property type="match status" value="1"/>
</dbReference>
<evidence type="ECO:0000256" key="1">
    <source>
        <dbReference type="SAM" id="MobiDB-lite"/>
    </source>
</evidence>
<reference evidence="3 4" key="1">
    <citation type="journal article" date="2024" name="IMA Fungus">
        <title>IMA Genome - F19 : A genome assembly and annotation guide to empower mycologists, including annotated draft genome sequences of Ceratocystis pirilliformis, Diaporthe australafricana, Fusarium ophioides, Paecilomyces lecythidis, and Sporothrix stenoceras.</title>
        <authorList>
            <person name="Aylward J."/>
            <person name="Wilson A.M."/>
            <person name="Visagie C.M."/>
            <person name="Spraker J."/>
            <person name="Barnes I."/>
            <person name="Buitendag C."/>
            <person name="Ceriani C."/>
            <person name="Del Mar Angel L."/>
            <person name="du Plessis D."/>
            <person name="Fuchs T."/>
            <person name="Gasser K."/>
            <person name="Kramer D."/>
            <person name="Li W."/>
            <person name="Munsamy K."/>
            <person name="Piso A."/>
            <person name="Price J.L."/>
            <person name="Sonnekus B."/>
            <person name="Thomas C."/>
            <person name="van der Nest A."/>
            <person name="van Dijk A."/>
            <person name="van Heerden A."/>
            <person name="van Vuuren N."/>
            <person name="Yilmaz N."/>
            <person name="Duong T.A."/>
            <person name="van der Merwe N.A."/>
            <person name="Wingfield M.J."/>
            <person name="Wingfield B.D."/>
        </authorList>
    </citation>
    <scope>NUCLEOTIDE SEQUENCE [LARGE SCALE GENOMIC DNA]</scope>
    <source>
        <strain evidence="3 4">CMW 5346</strain>
    </source>
</reference>